<dbReference type="Proteomes" id="UP001164705">
    <property type="component" value="Chromosome"/>
</dbReference>
<dbReference type="AlphaFoldDB" id="A0A9E8SDJ2"/>
<reference evidence="1" key="1">
    <citation type="submission" date="2022-11" db="EMBL/GenBank/DDBJ databases">
        <title>Lacinutrix neustonica HL-RS19T sp. nov., isolated from the surface microlayer sample of brackish Lake Shihwa.</title>
        <authorList>
            <person name="Choi J.Y."/>
            <person name="Hwang C.Y."/>
        </authorList>
    </citation>
    <scope>NUCLEOTIDE SEQUENCE</scope>
    <source>
        <strain evidence="1">HL-RS19</strain>
    </source>
</reference>
<gene>
    <name evidence="1" type="ORF">N7U66_14145</name>
</gene>
<keyword evidence="2" id="KW-1185">Reference proteome</keyword>
<evidence type="ECO:0000313" key="2">
    <source>
        <dbReference type="Proteomes" id="UP001164705"/>
    </source>
</evidence>
<organism evidence="1 2">
    <name type="scientific">Lacinutrix neustonica</name>
    <dbReference type="NCBI Taxonomy" id="2980107"/>
    <lineage>
        <taxon>Bacteria</taxon>
        <taxon>Pseudomonadati</taxon>
        <taxon>Bacteroidota</taxon>
        <taxon>Flavobacteriia</taxon>
        <taxon>Flavobacteriales</taxon>
        <taxon>Flavobacteriaceae</taxon>
        <taxon>Lacinutrix</taxon>
    </lineage>
</organism>
<evidence type="ECO:0000313" key="1">
    <source>
        <dbReference type="EMBL" id="WAC01249.1"/>
    </source>
</evidence>
<dbReference type="KEGG" id="lnu:N7U66_14145"/>
<dbReference type="RefSeq" id="WP_267675865.1">
    <property type="nucleotide sequence ID" value="NZ_CP113088.1"/>
</dbReference>
<protein>
    <submittedName>
        <fullName evidence="1">Uncharacterized protein</fullName>
    </submittedName>
</protein>
<sequence>MMVTPQIFNLRPAVMLAAFFFLILSVLSISKYLKVKEHNRIFEQEKVLVLNELSEMIDSYDSVDVLNDSLIVQLKQSKEKMMVIRDSVKTLKPNQALIEKFKAQIKILKVENRNILSFVEGLGVRKRIFEN</sequence>
<name>A0A9E8SDJ2_9FLAO</name>
<accession>A0A9E8SDJ2</accession>
<dbReference type="EMBL" id="CP113088">
    <property type="protein sequence ID" value="WAC01249.1"/>
    <property type="molecule type" value="Genomic_DNA"/>
</dbReference>
<proteinExistence type="predicted"/>